<evidence type="ECO:0000256" key="1">
    <source>
        <dbReference type="SAM" id="MobiDB-lite"/>
    </source>
</evidence>
<accession>A0A0M8MVJ7</accession>
<feature type="region of interest" description="Disordered" evidence="1">
    <location>
        <begin position="121"/>
        <end position="158"/>
    </location>
</feature>
<gene>
    <name evidence="2" type="ORF">Malapachy_3982</name>
</gene>
<dbReference type="STRING" id="77020.A0A0M8MVJ7"/>
<proteinExistence type="predicted"/>
<dbReference type="InterPro" id="IPR010756">
    <property type="entry name" value="Tls1-like"/>
</dbReference>
<evidence type="ECO:0000313" key="3">
    <source>
        <dbReference type="Proteomes" id="UP000037751"/>
    </source>
</evidence>
<keyword evidence="3" id="KW-1185">Reference proteome</keyword>
<name>A0A0M8MVJ7_9BASI</name>
<dbReference type="OrthoDB" id="3366698at2759"/>
<dbReference type="VEuPathDB" id="FungiDB:Malapachy_3982"/>
<dbReference type="GeneID" id="28730314"/>
<feature type="compositionally biased region" description="Basic residues" evidence="1">
    <location>
        <begin position="215"/>
        <end position="230"/>
    </location>
</feature>
<protein>
    <submittedName>
        <fullName evidence="2">Uncharacterized protein</fullName>
    </submittedName>
</protein>
<dbReference type="RefSeq" id="XP_017992063.1">
    <property type="nucleotide sequence ID" value="XM_018138438.1"/>
</dbReference>
<dbReference type="EMBL" id="LGAV01000004">
    <property type="protein sequence ID" value="KOS14431.1"/>
    <property type="molecule type" value="Genomic_DNA"/>
</dbReference>
<dbReference type="Proteomes" id="UP000037751">
    <property type="component" value="Unassembled WGS sequence"/>
</dbReference>
<dbReference type="AlphaFoldDB" id="A0A0M8MVJ7"/>
<dbReference type="Pfam" id="PF07052">
    <property type="entry name" value="Hep_59"/>
    <property type="match status" value="1"/>
</dbReference>
<evidence type="ECO:0000313" key="2">
    <source>
        <dbReference type="EMBL" id="KOS14431.1"/>
    </source>
</evidence>
<feature type="region of interest" description="Disordered" evidence="1">
    <location>
        <begin position="176"/>
        <end position="230"/>
    </location>
</feature>
<sequence>MPRPTSDDAAPVFRKRRKLHDVVGTKTTLEHVWKDEQATNDTDTIDELVGMRECLRRRTGIQLEQLNKGEMDADIEREKRAPINTVDILVRQANFERASLSSDSPTDPLYVLSALTSRTRAGIHERKRASTTEAGASSPPRATPTPTAPSRAPTARFVPEVDLGINARMQNVEATEKAKQAALQSKKGLYAEPCPTDTLRWRAPEPASSQGRSSSHQRIRSRVRGPQKTL</sequence>
<reference evidence="2 3" key="1">
    <citation type="submission" date="2015-07" db="EMBL/GenBank/DDBJ databases">
        <title>Draft Genome Sequence of Malassezia furfur CBS1878 and Malassezia pachydermatis CBS1879.</title>
        <authorList>
            <person name="Triana S."/>
            <person name="Ohm R."/>
            <person name="Gonzalez A."/>
            <person name="DeCock H."/>
            <person name="Restrepo S."/>
            <person name="Celis A."/>
        </authorList>
    </citation>
    <scope>NUCLEOTIDE SEQUENCE [LARGE SCALE GENOMIC DNA]</scope>
    <source>
        <strain evidence="2 3">CBS 1879</strain>
    </source>
</reference>
<comment type="caution">
    <text evidence="2">The sequence shown here is derived from an EMBL/GenBank/DDBJ whole genome shotgun (WGS) entry which is preliminary data.</text>
</comment>
<organism evidence="2 3">
    <name type="scientific">Malassezia pachydermatis</name>
    <dbReference type="NCBI Taxonomy" id="77020"/>
    <lineage>
        <taxon>Eukaryota</taxon>
        <taxon>Fungi</taxon>
        <taxon>Dikarya</taxon>
        <taxon>Basidiomycota</taxon>
        <taxon>Ustilaginomycotina</taxon>
        <taxon>Malasseziomycetes</taxon>
        <taxon>Malasseziales</taxon>
        <taxon>Malasseziaceae</taxon>
        <taxon>Malassezia</taxon>
    </lineage>
</organism>